<evidence type="ECO:0000259" key="2">
    <source>
        <dbReference type="PROSITE" id="PS51910"/>
    </source>
</evidence>
<dbReference type="SMART" id="SM00636">
    <property type="entry name" value="Glyco_18"/>
    <property type="match status" value="1"/>
</dbReference>
<reference evidence="3 4" key="1">
    <citation type="journal article" date="2023" name="bioRxiv">
        <title>Conserved and derived expression patterns and positive selection on dental genes reveal complex evolutionary context of ever-growing rodent molars.</title>
        <authorList>
            <person name="Calamari Z.T."/>
            <person name="Song A."/>
            <person name="Cohen E."/>
            <person name="Akter M."/>
            <person name="Roy R.D."/>
            <person name="Hallikas O."/>
            <person name="Christensen M.M."/>
            <person name="Li P."/>
            <person name="Marangoni P."/>
            <person name="Jernvall J."/>
            <person name="Klein O.D."/>
        </authorList>
    </citation>
    <scope>NUCLEOTIDE SEQUENCE [LARGE SCALE GENOMIC DNA]</scope>
    <source>
        <strain evidence="3">V071</strain>
    </source>
</reference>
<dbReference type="GO" id="GO:0005975">
    <property type="term" value="P:carbohydrate metabolic process"/>
    <property type="evidence" value="ECO:0007669"/>
    <property type="project" value="InterPro"/>
</dbReference>
<dbReference type="SUPFAM" id="SSF54556">
    <property type="entry name" value="Chitinase insertion domain"/>
    <property type="match status" value="1"/>
</dbReference>
<feature type="domain" description="GH18" evidence="2">
    <location>
        <begin position="1"/>
        <end position="281"/>
    </location>
</feature>
<gene>
    <name evidence="3" type="ORF">U0070_020718</name>
</gene>
<protein>
    <recommendedName>
        <fullName evidence="2">GH18 domain-containing protein</fullName>
    </recommendedName>
</protein>
<dbReference type="InterPro" id="IPR001223">
    <property type="entry name" value="Glyco_hydro18_cat"/>
</dbReference>
<keyword evidence="4" id="KW-1185">Reference proteome</keyword>
<dbReference type="PANTHER" id="PTHR11177">
    <property type="entry name" value="CHITINASE"/>
    <property type="match status" value="1"/>
</dbReference>
<comment type="caution">
    <text evidence="3">The sequence shown here is derived from an EMBL/GenBank/DDBJ whole genome shotgun (WGS) entry which is preliminary data.</text>
</comment>
<evidence type="ECO:0000313" key="4">
    <source>
        <dbReference type="Proteomes" id="UP001488838"/>
    </source>
</evidence>
<dbReference type="InterPro" id="IPR029070">
    <property type="entry name" value="Chitinase_insertion_sf"/>
</dbReference>
<dbReference type="InterPro" id="IPR011583">
    <property type="entry name" value="Chitinase_II/V-like_cat"/>
</dbReference>
<organism evidence="3 4">
    <name type="scientific">Myodes glareolus</name>
    <name type="common">Bank vole</name>
    <name type="synonym">Clethrionomys glareolus</name>
    <dbReference type="NCBI Taxonomy" id="447135"/>
    <lineage>
        <taxon>Eukaryota</taxon>
        <taxon>Metazoa</taxon>
        <taxon>Chordata</taxon>
        <taxon>Craniata</taxon>
        <taxon>Vertebrata</taxon>
        <taxon>Euteleostomi</taxon>
        <taxon>Mammalia</taxon>
        <taxon>Eutheria</taxon>
        <taxon>Euarchontoglires</taxon>
        <taxon>Glires</taxon>
        <taxon>Rodentia</taxon>
        <taxon>Myomorpha</taxon>
        <taxon>Muroidea</taxon>
        <taxon>Cricetidae</taxon>
        <taxon>Arvicolinae</taxon>
        <taxon>Myodes</taxon>
    </lineage>
</organism>
<dbReference type="GO" id="GO:0004568">
    <property type="term" value="F:chitinase activity"/>
    <property type="evidence" value="ECO:0007669"/>
    <property type="project" value="TreeGrafter"/>
</dbReference>
<dbReference type="PANTHER" id="PTHR11177:SF188">
    <property type="entry name" value="ACIDIC MAMMALIAN CHITINASE"/>
    <property type="match status" value="1"/>
</dbReference>
<accession>A0AAW0HHV4</accession>
<evidence type="ECO:0000256" key="1">
    <source>
        <dbReference type="ARBA" id="ARBA00023157"/>
    </source>
</evidence>
<dbReference type="InterPro" id="IPR017853">
    <property type="entry name" value="GH"/>
</dbReference>
<evidence type="ECO:0000313" key="3">
    <source>
        <dbReference type="EMBL" id="KAK7802323.1"/>
    </source>
</evidence>
<feature type="non-terminal residue" evidence="3">
    <location>
        <position position="283"/>
    </location>
</feature>
<dbReference type="Gene3D" id="3.20.20.80">
    <property type="entry name" value="Glycosidases"/>
    <property type="match status" value="2"/>
</dbReference>
<dbReference type="GO" id="GO:0008061">
    <property type="term" value="F:chitin binding"/>
    <property type="evidence" value="ECO:0007669"/>
    <property type="project" value="InterPro"/>
</dbReference>
<name>A0AAW0HHV4_MYOGA</name>
<dbReference type="AlphaFoldDB" id="A0AAW0HHV4"/>
<keyword evidence="1" id="KW-1015">Disulfide bond</keyword>
<dbReference type="Pfam" id="PF00704">
    <property type="entry name" value="Glyco_hydro_18"/>
    <property type="match status" value="2"/>
</dbReference>
<dbReference type="Gene3D" id="3.10.50.10">
    <property type="match status" value="1"/>
</dbReference>
<dbReference type="PROSITE" id="PS51910">
    <property type="entry name" value="GH18_2"/>
    <property type="match status" value="1"/>
</dbReference>
<dbReference type="InterPro" id="IPR050314">
    <property type="entry name" value="Glycosyl_Hydrlase_18"/>
</dbReference>
<dbReference type="FunFam" id="3.10.50.10:FF:000001">
    <property type="entry name" value="Chitinase 3-like 1"/>
    <property type="match status" value="1"/>
</dbReference>
<dbReference type="Proteomes" id="UP001488838">
    <property type="component" value="Unassembled WGS sequence"/>
</dbReference>
<dbReference type="EMBL" id="JBBHLL010000467">
    <property type="protein sequence ID" value="KAK7802323.1"/>
    <property type="molecule type" value="Genomic_DNA"/>
</dbReference>
<proteinExistence type="predicted"/>
<dbReference type="SUPFAM" id="SSF51445">
    <property type="entry name" value="(Trans)glycosidases"/>
    <property type="match status" value="1"/>
</dbReference>
<dbReference type="GO" id="GO:0005576">
    <property type="term" value="C:extracellular region"/>
    <property type="evidence" value="ECO:0007669"/>
    <property type="project" value="TreeGrafter"/>
</dbReference>
<sequence length="283" mass="31160">MCYYNNVAQDRPGLGRFSVGDIDPCLRSHLICAFVEIQNNRITQGRNSDLTNDQILHTLKDRNNELITLLAVGGSNTGTALFSYMVSTPEFHKIFINSVIVFLRQYGFDGLNLDWQYPGKCMKPFSKNPCKPRSQGLHHGVLGGSWGCSGEVVGLATYAQTFSLTDPSNNGIGAPTSSPGPEGPYTQESGILTYYEGCTLLKNGATQAWDDPQEVPYAYQGNEWVGYDNVKCFLIKAQWLQQNNFGGAMIWALGMYDFTGSFCNQGKFPLTSIVKEALKISSA</sequence>
<dbReference type="GO" id="GO:0006032">
    <property type="term" value="P:chitin catabolic process"/>
    <property type="evidence" value="ECO:0007669"/>
    <property type="project" value="TreeGrafter"/>
</dbReference>